<comment type="caution">
    <text evidence="11">The sequence shown here is derived from an EMBL/GenBank/DDBJ whole genome shotgun (WGS) entry which is preliminary data.</text>
</comment>
<proteinExistence type="inferred from homology"/>
<reference evidence="11 12" key="1">
    <citation type="submission" date="2018-11" db="EMBL/GenBank/DDBJ databases">
        <title>Genome sequence and assembly of Colletotrichum spinosum.</title>
        <authorList>
            <person name="Gan P."/>
            <person name="Shirasu K."/>
        </authorList>
    </citation>
    <scope>NUCLEOTIDE SEQUENCE [LARGE SCALE GENOMIC DNA]</scope>
    <source>
        <strain evidence="11 12">CBS 515.97</strain>
    </source>
</reference>
<keyword evidence="12" id="KW-1185">Reference proteome</keyword>
<dbReference type="Proteomes" id="UP000295083">
    <property type="component" value="Unassembled WGS sequence"/>
</dbReference>
<keyword evidence="6" id="KW-0469">Meiosis</keyword>
<dbReference type="Pfam" id="PF05188">
    <property type="entry name" value="MutS_II"/>
    <property type="match status" value="1"/>
</dbReference>
<dbReference type="AlphaFoldDB" id="A0A4R8PRN0"/>
<dbReference type="PANTHER" id="PTHR11361">
    <property type="entry name" value="DNA MISMATCH REPAIR PROTEIN MUTS FAMILY MEMBER"/>
    <property type="match status" value="1"/>
</dbReference>
<dbReference type="GO" id="GO:0140664">
    <property type="term" value="F:ATP-dependent DNA damage sensor activity"/>
    <property type="evidence" value="ECO:0007669"/>
    <property type="project" value="InterPro"/>
</dbReference>
<organism evidence="11 12">
    <name type="scientific">Colletotrichum spinosum</name>
    <dbReference type="NCBI Taxonomy" id="1347390"/>
    <lineage>
        <taxon>Eukaryota</taxon>
        <taxon>Fungi</taxon>
        <taxon>Dikarya</taxon>
        <taxon>Ascomycota</taxon>
        <taxon>Pezizomycotina</taxon>
        <taxon>Sordariomycetes</taxon>
        <taxon>Hypocreomycetidae</taxon>
        <taxon>Glomerellales</taxon>
        <taxon>Glomerellaceae</taxon>
        <taxon>Colletotrichum</taxon>
        <taxon>Colletotrichum orbiculare species complex</taxon>
    </lineage>
</organism>
<evidence type="ECO:0000256" key="4">
    <source>
        <dbReference type="ARBA" id="ARBA00022840"/>
    </source>
</evidence>
<sequence>MTDSASGSYITRPVTSYTSRASRTPLPRQDKFDIICALSEARGVTPSVGLASINATTGEVILSQISDNRFFVRTLHMLQILEPSRILIVSTSCPPNPKSRLYSHIEEHMVGTKTTPMDRKYWSEIEGLSRIDTYAFREDAESVKVALKGSFYATCSFSAAMSYLENELALRIVPHTLRVRYKACEDTMMIDISTIISLEILQNLRKQHSTDCLIGLLKQTRTPMGSRVLRSNLLQPSTLKESFLESRYEAVEELVKTPEVFLEVREALKGLPDVETMLTKLVIMPPNPSIAATEAAMDNVLKVKTFVDAVPGLFSALGPVSSPLLIKIRNLFRPEMFAPVRDLIYETLHPDVAFAKAALDRRNQRMFAVQTGVHGLLDVARQTYRENTEEVHKHVEQLNSALEIDAKLEYHTFRRYCLRLRAVDFEDRPVPDVLVNRMVKRGKLECTTLRLKQLNQRISDSVAEVVMLSDKVIQDLVDSIRTQIAPLYRICDSIAILDMVASFAHASSTHDWVRPQISDTLALNAARHPIMDKTLPGQMIPNDYYAAEDYHFQVITGCNMSGKTTYIRGIALLQIMAQVGCFVPAESATFPIIHSMFARVSTDDSIESNLSSFSLEMREMAFILNNVDDRSMVIIDELGRSTSTRDGLAISIAMSEALIQSRAAVWFATHFTELAEVLKDRPGVLNLNLASQVSTTPEGIPKITMSYKVESGNVEETLYGITLAKAMDFPRRFIEVAESVSLELRRRRQQNKESSEARKMLNRRKLILQLYGHLKQANKSEMDSPTLMAYLARLREEFIEQMEAFEDGGNMAGGTEETSSEVDNTDIYDDDVFDFVDLQSLSVRSSAL</sequence>
<accession>A0A4R8PRN0</accession>
<evidence type="ECO:0000256" key="9">
    <source>
        <dbReference type="ARBA" id="ARBA00073774"/>
    </source>
</evidence>
<evidence type="ECO:0000256" key="8">
    <source>
        <dbReference type="ARBA" id="ARBA00029792"/>
    </source>
</evidence>
<evidence type="ECO:0000256" key="3">
    <source>
        <dbReference type="ARBA" id="ARBA00022741"/>
    </source>
</evidence>
<dbReference type="InterPro" id="IPR007860">
    <property type="entry name" value="DNA_mmatch_repair_MutS_con_dom"/>
</dbReference>
<dbReference type="SMART" id="SM00533">
    <property type="entry name" value="MUTSd"/>
    <property type="match status" value="1"/>
</dbReference>
<evidence type="ECO:0000313" key="11">
    <source>
        <dbReference type="EMBL" id="TDZ13739.1"/>
    </source>
</evidence>
<dbReference type="SMART" id="SM00534">
    <property type="entry name" value="MUTSac"/>
    <property type="match status" value="1"/>
</dbReference>
<name>A0A4R8PRN0_9PEZI</name>
<dbReference type="Pfam" id="PF00488">
    <property type="entry name" value="MutS_V"/>
    <property type="match status" value="1"/>
</dbReference>
<evidence type="ECO:0000256" key="6">
    <source>
        <dbReference type="ARBA" id="ARBA00023254"/>
    </source>
</evidence>
<dbReference type="Gene3D" id="1.10.1420.10">
    <property type="match status" value="2"/>
</dbReference>
<evidence type="ECO:0000259" key="10">
    <source>
        <dbReference type="PROSITE" id="PS00486"/>
    </source>
</evidence>
<dbReference type="Gene3D" id="3.40.50.300">
    <property type="entry name" value="P-loop containing nucleotide triphosphate hydrolases"/>
    <property type="match status" value="1"/>
</dbReference>
<evidence type="ECO:0000256" key="2">
    <source>
        <dbReference type="ARBA" id="ARBA00022151"/>
    </source>
</evidence>
<keyword evidence="4" id="KW-0067">ATP-binding</keyword>
<dbReference type="GO" id="GO:0007131">
    <property type="term" value="P:reciprocal meiotic recombination"/>
    <property type="evidence" value="ECO:0007669"/>
    <property type="project" value="TreeGrafter"/>
</dbReference>
<comment type="similarity">
    <text evidence="1">Belongs to the DNA mismatch repair MutS family. MSH3 subfamily.</text>
</comment>
<dbReference type="InterPro" id="IPR007696">
    <property type="entry name" value="DNA_mismatch_repair_MutS_core"/>
</dbReference>
<dbReference type="FunFam" id="3.40.50.300:FF:000870">
    <property type="entry name" value="MutS protein homolog 4"/>
    <property type="match status" value="1"/>
</dbReference>
<dbReference type="Pfam" id="PF05192">
    <property type="entry name" value="MutS_III"/>
    <property type="match status" value="1"/>
</dbReference>
<gene>
    <name evidence="11" type="ORF">C8035_v009113</name>
</gene>
<protein>
    <recommendedName>
        <fullName evidence="2 9">DNA mismatch repair protein MSH3</fullName>
    </recommendedName>
    <alternativeName>
        <fullName evidence="2 9">DNA mismatch repair protein MSH3</fullName>
    </alternativeName>
    <alternativeName>
        <fullName evidence="8">MutS protein homolog 3</fullName>
    </alternativeName>
</protein>
<dbReference type="GO" id="GO:0005524">
    <property type="term" value="F:ATP binding"/>
    <property type="evidence" value="ECO:0007669"/>
    <property type="project" value="UniProtKB-KW"/>
</dbReference>
<evidence type="ECO:0000256" key="7">
    <source>
        <dbReference type="ARBA" id="ARBA00025902"/>
    </source>
</evidence>
<dbReference type="SUPFAM" id="SSF53150">
    <property type="entry name" value="DNA repair protein MutS, domain II"/>
    <property type="match status" value="1"/>
</dbReference>
<dbReference type="InterPro" id="IPR011184">
    <property type="entry name" value="DNA_mismatch_repair_Msh2"/>
</dbReference>
<dbReference type="PROSITE" id="PS00486">
    <property type="entry name" value="DNA_MISMATCH_REPAIR_2"/>
    <property type="match status" value="1"/>
</dbReference>
<feature type="domain" description="DNA mismatch repair proteins mutS family" evidence="10">
    <location>
        <begin position="631"/>
        <end position="647"/>
    </location>
</feature>
<dbReference type="PIRSF" id="PIRSF005813">
    <property type="entry name" value="MSH2"/>
    <property type="match status" value="1"/>
</dbReference>
<dbReference type="GO" id="GO:0030983">
    <property type="term" value="F:mismatched DNA binding"/>
    <property type="evidence" value="ECO:0007669"/>
    <property type="project" value="InterPro"/>
</dbReference>
<keyword evidence="5" id="KW-0238">DNA-binding</keyword>
<dbReference type="SUPFAM" id="SSF52540">
    <property type="entry name" value="P-loop containing nucleoside triphosphate hydrolases"/>
    <property type="match status" value="1"/>
</dbReference>
<dbReference type="PANTHER" id="PTHR11361:SF21">
    <property type="entry name" value="MUTS PROTEIN HOMOLOG 4"/>
    <property type="match status" value="1"/>
</dbReference>
<comment type="subunit">
    <text evidence="7">Heterodimer consisting of MSH2-MSH3 (MutS beta). Forms a ternary complex with MutL alpha (MLH1-PMS1).</text>
</comment>
<dbReference type="EMBL" id="QAPG01010711">
    <property type="protein sequence ID" value="TDZ13739.1"/>
    <property type="molecule type" value="Genomic_DNA"/>
</dbReference>
<dbReference type="InterPro" id="IPR045076">
    <property type="entry name" value="MutS"/>
</dbReference>
<dbReference type="GO" id="GO:0006298">
    <property type="term" value="P:mismatch repair"/>
    <property type="evidence" value="ECO:0007669"/>
    <property type="project" value="InterPro"/>
</dbReference>
<evidence type="ECO:0000313" key="12">
    <source>
        <dbReference type="Proteomes" id="UP000295083"/>
    </source>
</evidence>
<dbReference type="InterPro" id="IPR036187">
    <property type="entry name" value="DNA_mismatch_repair_MutS_sf"/>
</dbReference>
<dbReference type="Pfam" id="PF05190">
    <property type="entry name" value="MutS_IV"/>
    <property type="match status" value="1"/>
</dbReference>
<evidence type="ECO:0000256" key="5">
    <source>
        <dbReference type="ARBA" id="ARBA00023125"/>
    </source>
</evidence>
<evidence type="ECO:0000256" key="1">
    <source>
        <dbReference type="ARBA" id="ARBA00007094"/>
    </source>
</evidence>
<keyword evidence="3" id="KW-0547">Nucleotide-binding</keyword>
<dbReference type="InterPro" id="IPR027417">
    <property type="entry name" value="P-loop_NTPase"/>
</dbReference>
<dbReference type="InterPro" id="IPR007861">
    <property type="entry name" value="DNA_mismatch_repair_MutS_clamp"/>
</dbReference>
<dbReference type="SUPFAM" id="SSF48334">
    <property type="entry name" value="DNA repair protein MutS, domain III"/>
    <property type="match status" value="1"/>
</dbReference>
<dbReference type="InterPro" id="IPR036678">
    <property type="entry name" value="MutS_con_dom_sf"/>
</dbReference>
<dbReference type="Gene3D" id="3.30.420.110">
    <property type="entry name" value="MutS, connector domain"/>
    <property type="match status" value="1"/>
</dbReference>
<dbReference type="InterPro" id="IPR000432">
    <property type="entry name" value="DNA_mismatch_repair_MutS_C"/>
</dbReference>
<dbReference type="GO" id="GO:0005634">
    <property type="term" value="C:nucleus"/>
    <property type="evidence" value="ECO:0007669"/>
    <property type="project" value="TreeGrafter"/>
</dbReference>